<dbReference type="GO" id="GO:0051959">
    <property type="term" value="F:dynein light intermediate chain binding"/>
    <property type="evidence" value="ECO:0007669"/>
    <property type="project" value="InterPro"/>
</dbReference>
<dbReference type="OrthoDB" id="6357528at2759"/>
<name>A0A7R8XF17_9CRUS</name>
<dbReference type="EMBL" id="LR900531">
    <property type="protein sequence ID" value="CAD7246006.1"/>
    <property type="molecule type" value="Genomic_DNA"/>
</dbReference>
<dbReference type="GO" id="GO:0007018">
    <property type="term" value="P:microtubule-based movement"/>
    <property type="evidence" value="ECO:0007669"/>
    <property type="project" value="InterPro"/>
</dbReference>
<evidence type="ECO:0000313" key="4">
    <source>
        <dbReference type="Proteomes" id="UP000677054"/>
    </source>
</evidence>
<feature type="compositionally biased region" description="Acidic residues" evidence="1">
    <location>
        <begin position="1"/>
        <end position="11"/>
    </location>
</feature>
<reference evidence="3" key="1">
    <citation type="submission" date="2020-11" db="EMBL/GenBank/DDBJ databases">
        <authorList>
            <person name="Tran Van P."/>
        </authorList>
    </citation>
    <scope>NUCLEOTIDE SEQUENCE</scope>
</reference>
<proteinExistence type="predicted"/>
<keyword evidence="4" id="KW-1185">Reference proteome</keyword>
<feature type="domain" description="Dynein heavy chain tail" evidence="2">
    <location>
        <begin position="176"/>
        <end position="747"/>
    </location>
</feature>
<evidence type="ECO:0000313" key="3">
    <source>
        <dbReference type="EMBL" id="CAD7246006.1"/>
    </source>
</evidence>
<dbReference type="PANTHER" id="PTHR46532:SF11">
    <property type="entry name" value="DYNEIN AXONEMAL HEAVY CHAIN 12"/>
    <property type="match status" value="1"/>
</dbReference>
<feature type="region of interest" description="Disordered" evidence="1">
    <location>
        <begin position="1"/>
        <end position="21"/>
    </location>
</feature>
<dbReference type="InterPro" id="IPR013594">
    <property type="entry name" value="Dynein_heavy_tail"/>
</dbReference>
<dbReference type="Pfam" id="PF08385">
    <property type="entry name" value="DHC_N1"/>
    <property type="match status" value="1"/>
</dbReference>
<organism evidence="3">
    <name type="scientific">Darwinula stevensoni</name>
    <dbReference type="NCBI Taxonomy" id="69355"/>
    <lineage>
        <taxon>Eukaryota</taxon>
        <taxon>Metazoa</taxon>
        <taxon>Ecdysozoa</taxon>
        <taxon>Arthropoda</taxon>
        <taxon>Crustacea</taxon>
        <taxon>Oligostraca</taxon>
        <taxon>Ostracoda</taxon>
        <taxon>Podocopa</taxon>
        <taxon>Podocopida</taxon>
        <taxon>Darwinulocopina</taxon>
        <taxon>Darwinuloidea</taxon>
        <taxon>Darwinulidae</taxon>
        <taxon>Darwinula</taxon>
    </lineage>
</organism>
<dbReference type="AlphaFoldDB" id="A0A7R8XF17"/>
<evidence type="ECO:0000259" key="2">
    <source>
        <dbReference type="Pfam" id="PF08385"/>
    </source>
</evidence>
<protein>
    <recommendedName>
        <fullName evidence="2">Dynein heavy chain tail domain-containing protein</fullName>
    </recommendedName>
</protein>
<dbReference type="GO" id="GO:0045505">
    <property type="term" value="F:dynein intermediate chain binding"/>
    <property type="evidence" value="ECO:0007669"/>
    <property type="project" value="InterPro"/>
</dbReference>
<sequence length="1082" mass="122731">MESAAEDDTVGDDSSSSSDETRKKLTTFFAAPSHTCILLSVERGKAVVADEPPHTPPRTPPQARGKRLRGIYLLKVGDGATTMENFHTSVAYGTIGGDVMESLIDFIRHYHCSIIRDSRALPEDVASDLSTETEKFLAFLYGWRSMHGATPSLYIPEDFSKLTTEDARDQATMEIVEGVVMQWVGQMRQMAAWKRRTPTVKLDSGGPLAEISVWRKLCEQLEAMTQHANSPKAQHVIEILRAAHSTHAKQFLKLTTSLQKEKRRCESNVKYLSVLRKPCELLARSRPIEIPTQLPSLLGFVRAIWIHSPNYNTKLYIIGLLQRLTNDILGACQQFLHLDEILSGEDTDRSSQRISECKFCCSEWKAIYKQVGAAASDLGAEKSLEYWEWDTESVFVHVDTFVARLNDLQEITDAQQHFLRLGKVEVPHQSRVLVEGLGQVEQLFRKALDALREGEGSHHALDIQDTAWHEDMARFRGSLKEVEHLMRELIQQLSKSFTNLSEAIDTFNIFRALGQREALRPVIKDGINKVWDLLDCELRAVEQELRRLRDGGERYARTAIRTRWLSLRVQQDMIAVKRAGWIQEIHRNPEIEEHYLKLKTSLDAIPGQMFAAWVRGLDFVPESLLRRSLLVPCKGRPGLLELNFDPQASVQPTSFGPVWLVRRRIEELWEEAGLWEEEKFQIPRQAVEVHRKRVELYFLRQLLLDVLHRYNKALSALSENERQLLKIHLSRVDRVLSPGITKHQWADVDSLTEFPVQALAAIAVFEGVVSKYEGLQRALGGLVMGLSGISLYEAPGTDSQSLDWPAWETGFRESIKKGEMEATVLVEKLRSCIDGVQQLVLKDTDEGEGVKKEWGRYGEQAKRILGQGVGLCLKNSLGTLLESLRQPSSPILISLSLSSDSKQVRLDSWLREVVDVIGDALRAFLAVFDPLSALPLVGNGPGLKALILRDPEIVQIQRDINRVLEEGCEESETRVRSIRDRFHPLWGMEPGIFLQEYKHLTPSSSAWKNDLHRHESLRLPHYYHPISCFSFEMYESLQEEVESLEEKVPAGVFLLDLSSLKTNLLNAGKAWLHTLSKAVNEK</sequence>
<gene>
    <name evidence="3" type="ORF">DSTB1V02_LOCUS5872</name>
</gene>
<dbReference type="Proteomes" id="UP000677054">
    <property type="component" value="Unassembled WGS sequence"/>
</dbReference>
<dbReference type="PANTHER" id="PTHR46532">
    <property type="entry name" value="MALE FERTILITY FACTOR KL5"/>
    <property type="match status" value="1"/>
</dbReference>
<accession>A0A7R8XF17</accession>
<dbReference type="InterPro" id="IPR026983">
    <property type="entry name" value="DHC"/>
</dbReference>
<evidence type="ECO:0000256" key="1">
    <source>
        <dbReference type="SAM" id="MobiDB-lite"/>
    </source>
</evidence>
<dbReference type="GO" id="GO:0005858">
    <property type="term" value="C:axonemal dynein complex"/>
    <property type="evidence" value="ECO:0007669"/>
    <property type="project" value="TreeGrafter"/>
</dbReference>
<dbReference type="EMBL" id="CAJPEV010001014">
    <property type="protein sequence ID" value="CAG0890146.1"/>
    <property type="molecule type" value="Genomic_DNA"/>
</dbReference>